<protein>
    <recommendedName>
        <fullName evidence="3">DUF4261 domain-containing protein</fullName>
    </recommendedName>
</protein>
<name>A0A1M6UJG0_9BACT</name>
<organism evidence="1 2">
    <name type="scientific">Fibrobacter intestinalis</name>
    <dbReference type="NCBI Taxonomy" id="28122"/>
    <lineage>
        <taxon>Bacteria</taxon>
        <taxon>Pseudomonadati</taxon>
        <taxon>Fibrobacterota</taxon>
        <taxon>Fibrobacteria</taxon>
        <taxon>Fibrobacterales</taxon>
        <taxon>Fibrobacteraceae</taxon>
        <taxon>Fibrobacter</taxon>
    </lineage>
</organism>
<dbReference type="AlphaFoldDB" id="A0A1M6UJG0"/>
<dbReference type="RefSeq" id="WP_073304263.1">
    <property type="nucleotide sequence ID" value="NZ_FRAW01000014.1"/>
</dbReference>
<dbReference type="Proteomes" id="UP000184275">
    <property type="component" value="Unassembled WGS sequence"/>
</dbReference>
<evidence type="ECO:0008006" key="3">
    <source>
        <dbReference type="Google" id="ProtNLM"/>
    </source>
</evidence>
<evidence type="ECO:0000313" key="1">
    <source>
        <dbReference type="EMBL" id="SHK69374.1"/>
    </source>
</evidence>
<accession>A0A1M6UJG0</accession>
<evidence type="ECO:0000313" key="2">
    <source>
        <dbReference type="Proteomes" id="UP000184275"/>
    </source>
</evidence>
<proteinExistence type="predicted"/>
<keyword evidence="2" id="KW-1185">Reference proteome</keyword>
<dbReference type="EMBL" id="FRAW01000014">
    <property type="protein sequence ID" value="SHK69374.1"/>
    <property type="molecule type" value="Genomic_DNA"/>
</dbReference>
<reference evidence="2" key="1">
    <citation type="submission" date="2016-11" db="EMBL/GenBank/DDBJ databases">
        <authorList>
            <person name="Varghese N."/>
            <person name="Submissions S."/>
        </authorList>
    </citation>
    <scope>NUCLEOTIDE SEQUENCE [LARGE SCALE GENOMIC DNA]</scope>
    <source>
        <strain evidence="2">UWOS</strain>
    </source>
</reference>
<gene>
    <name evidence="1" type="ORF">SAMN05720469_11431</name>
</gene>
<sequence length="232" mass="25552">MKPFTIAFPLYSSLDEAPRILMEKMHLDLSKKQVIIPGSPMFYSPILQGPAAALEALFAEHAPLSEEESKAISAHRSLLFLQFVAKSPEEFLSFLPVAKKLLENLASGIYVENSGCAWSAKVFLELVSGDVPLEAFVNFIETSDSLFTLGLEPFGLPDFCVAKENVVGGGREVLISAADSVLLDAQDFSSGSKWKDDDGNVFEFRNEATVPFAKKSPEWNAQGYRRLILRKS</sequence>